<dbReference type="PROSITE" id="PS51257">
    <property type="entry name" value="PROKAR_LIPOPROTEIN"/>
    <property type="match status" value="1"/>
</dbReference>
<keyword evidence="4" id="KW-1185">Reference proteome</keyword>
<comment type="caution">
    <text evidence="3">The sequence shown here is derived from an EMBL/GenBank/DDBJ whole genome shotgun (WGS) entry which is preliminary data.</text>
</comment>
<dbReference type="RefSeq" id="WP_397714175.1">
    <property type="nucleotide sequence ID" value="NZ_JBIRGN010000004.1"/>
</dbReference>
<reference evidence="3 4" key="1">
    <citation type="submission" date="2024-10" db="EMBL/GenBank/DDBJ databases">
        <title>The Natural Products Discovery Center: Release of the First 8490 Sequenced Strains for Exploring Actinobacteria Biosynthetic Diversity.</title>
        <authorList>
            <person name="Kalkreuter E."/>
            <person name="Kautsar S.A."/>
            <person name="Yang D."/>
            <person name="Bader C.D."/>
            <person name="Teijaro C.N."/>
            <person name="Fluegel L."/>
            <person name="Davis C.M."/>
            <person name="Simpson J.R."/>
            <person name="Lauterbach L."/>
            <person name="Steele A.D."/>
            <person name="Gui C."/>
            <person name="Meng S."/>
            <person name="Li G."/>
            <person name="Viehrig K."/>
            <person name="Ye F."/>
            <person name="Su P."/>
            <person name="Kiefer A.F."/>
            <person name="Nichols A."/>
            <person name="Cepeda A.J."/>
            <person name="Yan W."/>
            <person name="Fan B."/>
            <person name="Jiang Y."/>
            <person name="Adhikari A."/>
            <person name="Zheng C.-J."/>
            <person name="Schuster L."/>
            <person name="Cowan T.M."/>
            <person name="Smanski M.J."/>
            <person name="Chevrette M.G."/>
            <person name="De Carvalho L.P.S."/>
            <person name="Shen B."/>
        </authorList>
    </citation>
    <scope>NUCLEOTIDE SEQUENCE [LARGE SCALE GENOMIC DNA]</scope>
    <source>
        <strain evidence="3 4">NPDC017990</strain>
    </source>
</reference>
<feature type="signal peptide" evidence="2">
    <location>
        <begin position="1"/>
        <end position="17"/>
    </location>
</feature>
<feature type="chain" id="PRO_5046716691" description="Lipoprotein" evidence="2">
    <location>
        <begin position="18"/>
        <end position="198"/>
    </location>
</feature>
<evidence type="ECO:0000256" key="2">
    <source>
        <dbReference type="SAM" id="SignalP"/>
    </source>
</evidence>
<evidence type="ECO:0000256" key="1">
    <source>
        <dbReference type="SAM" id="MobiDB-lite"/>
    </source>
</evidence>
<sequence>MSIRRTTKTRRAMTAVAITTGLVLTVAGCGGGGGDDDKPDKNSKSSASANGDGGGDEKESQAPAADQTLAESKGDGVTLVISSAKRDAGGFLTVSGKVTNTSDGLWTGGQWRGDEQELRKNGASIAGASLVDQEGKKRYLVLRDTTGRCLCTKFDGGIDSGNTVDWFAQFPAPPEGTDQVTFQVGGMPPAAIELSEGE</sequence>
<proteinExistence type="predicted"/>
<evidence type="ECO:0000313" key="4">
    <source>
        <dbReference type="Proteomes" id="UP001610818"/>
    </source>
</evidence>
<feature type="region of interest" description="Disordered" evidence="1">
    <location>
        <begin position="32"/>
        <end position="73"/>
    </location>
</feature>
<dbReference type="EMBL" id="JBIRGQ010000004">
    <property type="protein sequence ID" value="MFH8547846.1"/>
    <property type="molecule type" value="Genomic_DNA"/>
</dbReference>
<evidence type="ECO:0000313" key="3">
    <source>
        <dbReference type="EMBL" id="MFH8547846.1"/>
    </source>
</evidence>
<name>A0ABW7QWY0_9ACTN</name>
<gene>
    <name evidence="3" type="ORF">ACH4F9_22830</name>
</gene>
<evidence type="ECO:0008006" key="5">
    <source>
        <dbReference type="Google" id="ProtNLM"/>
    </source>
</evidence>
<accession>A0ABW7QWY0</accession>
<protein>
    <recommendedName>
        <fullName evidence="5">Lipoprotein</fullName>
    </recommendedName>
</protein>
<organism evidence="3 4">
    <name type="scientific">Streptomyces longisporoflavus</name>
    <dbReference type="NCBI Taxonomy" id="28044"/>
    <lineage>
        <taxon>Bacteria</taxon>
        <taxon>Bacillati</taxon>
        <taxon>Actinomycetota</taxon>
        <taxon>Actinomycetes</taxon>
        <taxon>Kitasatosporales</taxon>
        <taxon>Streptomycetaceae</taxon>
        <taxon>Streptomyces</taxon>
    </lineage>
</organism>
<dbReference type="Proteomes" id="UP001610818">
    <property type="component" value="Unassembled WGS sequence"/>
</dbReference>
<keyword evidence="2" id="KW-0732">Signal</keyword>